<accession>A0A0U9HC24</accession>
<proteinExistence type="predicted"/>
<protein>
    <submittedName>
        <fullName evidence="2">ABC transporter permease</fullName>
    </submittedName>
</protein>
<gene>
    <name evidence="2" type="ORF">OPHB3_3599</name>
</gene>
<keyword evidence="1" id="KW-0472">Membrane</keyword>
<feature type="transmembrane region" description="Helical" evidence="1">
    <location>
        <begin position="379"/>
        <end position="398"/>
    </location>
</feature>
<dbReference type="Pfam" id="PF05975">
    <property type="entry name" value="EcsB"/>
    <property type="match status" value="1"/>
</dbReference>
<dbReference type="RefSeq" id="WP_058951211.1">
    <property type="nucleotide sequence ID" value="NZ_BBXV01000057.1"/>
</dbReference>
<dbReference type="EMBL" id="BBXV01000057">
    <property type="protein sequence ID" value="GAQ19616.1"/>
    <property type="molecule type" value="Genomic_DNA"/>
</dbReference>
<evidence type="ECO:0000313" key="3">
    <source>
        <dbReference type="Proteomes" id="UP000052946"/>
    </source>
</evidence>
<reference evidence="3" key="1">
    <citation type="submission" date="2015-07" db="EMBL/GenBank/DDBJ databases">
        <title>Draft Genome Sequence of Oceanobacillus picturae Heshi-B3 that Was Isolated from Fermented Rice Bran with Aging Salted Mackerel, Which Was Named Heshiko as Traditional Fermented Seafood in Japan.</title>
        <authorList>
            <person name="Akuzawa S."/>
            <person name="Nakagawa J."/>
            <person name="Kanekatsu T."/>
            <person name="Kanesaki Y."/>
            <person name="Suzuki T."/>
        </authorList>
    </citation>
    <scope>NUCLEOTIDE SEQUENCE [LARGE SCALE GENOMIC DNA]</scope>
    <source>
        <strain evidence="3">Heshi-B3</strain>
    </source>
</reference>
<dbReference type="GO" id="GO:0016020">
    <property type="term" value="C:membrane"/>
    <property type="evidence" value="ECO:0007669"/>
    <property type="project" value="InterPro"/>
</dbReference>
<keyword evidence="1" id="KW-0812">Transmembrane</keyword>
<keyword evidence="1" id="KW-1133">Transmembrane helix</keyword>
<feature type="transmembrane region" description="Helical" evidence="1">
    <location>
        <begin position="57"/>
        <end position="76"/>
    </location>
</feature>
<dbReference type="OrthoDB" id="2447941at2"/>
<dbReference type="Proteomes" id="UP000052946">
    <property type="component" value="Unassembled WGS sequence"/>
</dbReference>
<feature type="transmembrane region" description="Helical" evidence="1">
    <location>
        <begin position="354"/>
        <end position="373"/>
    </location>
</feature>
<feature type="transmembrane region" description="Helical" evidence="1">
    <location>
        <begin position="25"/>
        <end position="45"/>
    </location>
</feature>
<evidence type="ECO:0000313" key="2">
    <source>
        <dbReference type="EMBL" id="GAQ19616.1"/>
    </source>
</evidence>
<evidence type="ECO:0000256" key="1">
    <source>
        <dbReference type="SAM" id="Phobius"/>
    </source>
</evidence>
<comment type="caution">
    <text evidence="2">The sequence shown here is derived from an EMBL/GenBank/DDBJ whole genome shotgun (WGS) entry which is preliminary data.</text>
</comment>
<dbReference type="PIRSF" id="PIRSF037259">
    <property type="entry name" value="EcsB_ABC"/>
    <property type="match status" value="1"/>
</dbReference>
<sequence length="403" mass="46672">MFDSHDFYKKRLSVHIKETSRYLKYIFNGHIAVAMLFFISALAYYYQQWLVGLPEDFPTAGIMGVALGLLVSYSPVRTLLKEPDLVFLIAAETKMHAYFRNALLYSFVIQLYLVLLVAAAFGPLYFASFPDRSGQMYLLSIAIVLVFKAGNLIANWWMLRVREPGTRRLDLAVRTVLNVVVFYFIISGNMLMAGITSVMFALLFLYVLNVSRKQAGIVWDLLVEKDQNRMQTFYRIANMFADVPHLKNRVKKRQWLVSLVSNLSVDKKNTFDYLYRITFIRSGDYLGMYVRLIVIGGLFIYYIPNVWMKIIFAVLFLYLSCFQMMTIYQHHRTNIWLDIYPVETKPKQQAVTKLLYQLSIGQAVIFSLVFLFTQAYIGFAITLLGGILFNFLFINGYVKAKLV</sequence>
<name>A0A0U9HC24_9BACI</name>
<feature type="transmembrane region" description="Helical" evidence="1">
    <location>
        <begin position="102"/>
        <end position="125"/>
    </location>
</feature>
<reference evidence="2 3" key="2">
    <citation type="journal article" date="2016" name="Genome Announc.">
        <title>Draft Genome Sequence of Oceanobacillus picturae Heshi-B3, Isolated from Fermented Rice Bran in a Traditional Japanese Seafood Dish.</title>
        <authorList>
            <person name="Akuzawa S."/>
            <person name="Nagaoka J."/>
            <person name="Kanekatsu M."/>
            <person name="Kanesaki Y."/>
            <person name="Suzuki T."/>
        </authorList>
    </citation>
    <scope>NUCLEOTIDE SEQUENCE [LARGE SCALE GENOMIC DNA]</scope>
    <source>
        <strain evidence="2 3">Heshi-B3</strain>
    </source>
</reference>
<dbReference type="AlphaFoldDB" id="A0A0U9HC24"/>
<dbReference type="InterPro" id="IPR010288">
    <property type="entry name" value="EcsB_ABC"/>
</dbReference>
<organism evidence="2 3">
    <name type="scientific">Oceanobacillus picturae</name>
    <dbReference type="NCBI Taxonomy" id="171693"/>
    <lineage>
        <taxon>Bacteria</taxon>
        <taxon>Bacillati</taxon>
        <taxon>Bacillota</taxon>
        <taxon>Bacilli</taxon>
        <taxon>Bacillales</taxon>
        <taxon>Bacillaceae</taxon>
        <taxon>Oceanobacillus</taxon>
    </lineage>
</organism>
<feature type="transmembrane region" description="Helical" evidence="1">
    <location>
        <begin position="137"/>
        <end position="157"/>
    </location>
</feature>